<dbReference type="PANTHER" id="PTHR33083">
    <property type="entry name" value="EXPRESSED PROTEIN"/>
    <property type="match status" value="1"/>
</dbReference>
<dbReference type="Pfam" id="PF04520">
    <property type="entry name" value="Senescence_reg"/>
    <property type="match status" value="1"/>
</dbReference>
<proteinExistence type="inferred from homology"/>
<dbReference type="Proteomes" id="UP000655225">
    <property type="component" value="Unassembled WGS sequence"/>
</dbReference>
<protein>
    <submittedName>
        <fullName evidence="3">Uncharacterized protein</fullName>
    </submittedName>
</protein>
<comment type="similarity">
    <text evidence="1">Belongs to the senescence regulator S40 family.</text>
</comment>
<evidence type="ECO:0000256" key="1">
    <source>
        <dbReference type="ARBA" id="ARBA00034773"/>
    </source>
</evidence>
<dbReference type="InterPro" id="IPR007608">
    <property type="entry name" value="Senescence_reg_S40"/>
</dbReference>
<sequence>MLRAQEIGLRISLQKNHPSTELMSSRILFKPVEKCRGDVLLLDLFDSHGVVAVCQRGFVDLEETHQKFRQIRDQKMQTFIGSDEELVLDWFHLRKCRILDRLDKVTEVRGSHITETVTETGLSFSRIPISEIRRSCAFQRFSNLGKVDSGIPQVFSLFSLVRILGSAGYSDEKSLLSKYFPSLEKSSMADMYGFGARSMRDEEFDEEDVWAAVKERKESSPKFRKSKDPSSVSTPWRLPTATRMIPRANNFSHEAKVLQQSAPVNIPEWSKIYRKNSNKGYTDGSWVDASDGVANEDEGINGVSEDDDDKVPPHEWIAKKLARNQMSSFSVCEGIGRTLKGRDLRKVRNAVLTRTGFLE</sequence>
<dbReference type="EMBL" id="JABCRI010000003">
    <property type="protein sequence ID" value="KAF8409571.1"/>
    <property type="molecule type" value="Genomic_DNA"/>
</dbReference>
<dbReference type="GO" id="GO:0010150">
    <property type="term" value="P:leaf senescence"/>
    <property type="evidence" value="ECO:0007669"/>
    <property type="project" value="UniProtKB-ARBA"/>
</dbReference>
<evidence type="ECO:0000313" key="4">
    <source>
        <dbReference type="Proteomes" id="UP000655225"/>
    </source>
</evidence>
<evidence type="ECO:0000256" key="2">
    <source>
        <dbReference type="SAM" id="MobiDB-lite"/>
    </source>
</evidence>
<organism evidence="3 4">
    <name type="scientific">Tetracentron sinense</name>
    <name type="common">Spur-leaf</name>
    <dbReference type="NCBI Taxonomy" id="13715"/>
    <lineage>
        <taxon>Eukaryota</taxon>
        <taxon>Viridiplantae</taxon>
        <taxon>Streptophyta</taxon>
        <taxon>Embryophyta</taxon>
        <taxon>Tracheophyta</taxon>
        <taxon>Spermatophyta</taxon>
        <taxon>Magnoliopsida</taxon>
        <taxon>Trochodendrales</taxon>
        <taxon>Trochodendraceae</taxon>
        <taxon>Tetracentron</taxon>
    </lineage>
</organism>
<name>A0A834ZLT9_TETSI</name>
<dbReference type="PANTHER" id="PTHR33083:SF103">
    <property type="entry name" value="SENESCENCE REGULATOR"/>
    <property type="match status" value="1"/>
</dbReference>
<dbReference type="OrthoDB" id="1917735at2759"/>
<gene>
    <name evidence="3" type="ORF">HHK36_005649</name>
</gene>
<accession>A0A834ZLT9</accession>
<reference evidence="3 4" key="1">
    <citation type="submission" date="2020-04" db="EMBL/GenBank/DDBJ databases">
        <title>Plant Genome Project.</title>
        <authorList>
            <person name="Zhang R.-G."/>
        </authorList>
    </citation>
    <scope>NUCLEOTIDE SEQUENCE [LARGE SCALE GENOMIC DNA]</scope>
    <source>
        <strain evidence="3">YNK0</strain>
        <tissue evidence="3">Leaf</tissue>
    </source>
</reference>
<keyword evidence="4" id="KW-1185">Reference proteome</keyword>
<dbReference type="AlphaFoldDB" id="A0A834ZLT9"/>
<evidence type="ECO:0000313" key="3">
    <source>
        <dbReference type="EMBL" id="KAF8409571.1"/>
    </source>
</evidence>
<feature type="region of interest" description="Disordered" evidence="2">
    <location>
        <begin position="218"/>
        <end position="237"/>
    </location>
</feature>
<comment type="caution">
    <text evidence="3">The sequence shown here is derived from an EMBL/GenBank/DDBJ whole genome shotgun (WGS) entry which is preliminary data.</text>
</comment>